<dbReference type="InterPro" id="IPR028098">
    <property type="entry name" value="Glyco_trans_4-like_N"/>
</dbReference>
<dbReference type="SUPFAM" id="SSF53756">
    <property type="entry name" value="UDP-Glycosyltransferase/glycogen phosphorylase"/>
    <property type="match status" value="1"/>
</dbReference>
<evidence type="ECO:0000259" key="2">
    <source>
        <dbReference type="Pfam" id="PF13579"/>
    </source>
</evidence>
<sequence length="402" mass="45409">MNLLFVCHQRRFKADLRPGRLARFLAERGHHVTLLCIADHAKFRMKKYMQDGVCFIETPDLLFGSLRSGWDPASVLRRRTMLGKLGVFDLVHVFETRPATIYPVLRFLKKHPAPLVIDWIDWWGRGGIITTNRPKWYQVLFGPFETFYEEHYRTLANATTVICTALGHRAEGLGVHPDSIFKVPIGADTEAIPFVDPATHRSAFDFLETDRIALFSAMDAVMDVELVFSAAKRVHAVCPEFKLVMTGNGAERLTQQAKAFGIGDFFVHLGRLPQEQFVEALTCADVFLLPFADEIYNRGRWPCKIGDYLAAGRPIVSNPVGEVRELMQKHQVGILTDFDSDKFAEGIKNVLEDLDQSRSMGQNARHVAENELAWDGILDELEHAYGYAMKKHQKVVGLGSGH</sequence>
<dbReference type="Pfam" id="PF00534">
    <property type="entry name" value="Glycos_transf_1"/>
    <property type="match status" value="1"/>
</dbReference>
<name>A0A6C2TY71_PONDE</name>
<feature type="domain" description="Glycosyl transferase family 1" evidence="1">
    <location>
        <begin position="210"/>
        <end position="366"/>
    </location>
</feature>
<organism evidence="3 4">
    <name type="scientific">Pontiella desulfatans</name>
    <dbReference type="NCBI Taxonomy" id="2750659"/>
    <lineage>
        <taxon>Bacteria</taxon>
        <taxon>Pseudomonadati</taxon>
        <taxon>Kiritimatiellota</taxon>
        <taxon>Kiritimatiellia</taxon>
        <taxon>Kiritimatiellales</taxon>
        <taxon>Pontiellaceae</taxon>
        <taxon>Pontiella</taxon>
    </lineage>
</organism>
<dbReference type="Proteomes" id="UP000366872">
    <property type="component" value="Unassembled WGS sequence"/>
</dbReference>
<dbReference type="PANTHER" id="PTHR12526">
    <property type="entry name" value="GLYCOSYLTRANSFERASE"/>
    <property type="match status" value="1"/>
</dbReference>
<evidence type="ECO:0000259" key="1">
    <source>
        <dbReference type="Pfam" id="PF00534"/>
    </source>
</evidence>
<gene>
    <name evidence="3" type="ORF">PDESU_00707</name>
</gene>
<dbReference type="Pfam" id="PF13579">
    <property type="entry name" value="Glyco_trans_4_4"/>
    <property type="match status" value="1"/>
</dbReference>
<evidence type="ECO:0000313" key="3">
    <source>
        <dbReference type="EMBL" id="VGO12156.1"/>
    </source>
</evidence>
<dbReference type="GO" id="GO:0016757">
    <property type="term" value="F:glycosyltransferase activity"/>
    <property type="evidence" value="ECO:0007669"/>
    <property type="project" value="InterPro"/>
</dbReference>
<dbReference type="EMBL" id="CAAHFG010000001">
    <property type="protein sequence ID" value="VGO12156.1"/>
    <property type="molecule type" value="Genomic_DNA"/>
</dbReference>
<evidence type="ECO:0000313" key="4">
    <source>
        <dbReference type="Proteomes" id="UP000366872"/>
    </source>
</evidence>
<accession>A0A6C2TY71</accession>
<proteinExistence type="predicted"/>
<dbReference type="InterPro" id="IPR001296">
    <property type="entry name" value="Glyco_trans_1"/>
</dbReference>
<protein>
    <submittedName>
        <fullName evidence="3">Uncharacterized protein</fullName>
    </submittedName>
</protein>
<dbReference type="Gene3D" id="3.40.50.2000">
    <property type="entry name" value="Glycogen Phosphorylase B"/>
    <property type="match status" value="2"/>
</dbReference>
<feature type="domain" description="Glycosyltransferase subfamily 4-like N-terminal" evidence="2">
    <location>
        <begin position="20"/>
        <end position="185"/>
    </location>
</feature>
<dbReference type="RefSeq" id="WP_136077846.1">
    <property type="nucleotide sequence ID" value="NZ_CAAHFG010000001.1"/>
</dbReference>
<reference evidence="3 4" key="1">
    <citation type="submission" date="2019-04" db="EMBL/GenBank/DDBJ databases">
        <authorList>
            <person name="Van Vliet M D."/>
        </authorList>
    </citation>
    <scope>NUCLEOTIDE SEQUENCE [LARGE SCALE GENOMIC DNA]</scope>
    <source>
        <strain evidence="3 4">F1</strain>
    </source>
</reference>
<dbReference type="AlphaFoldDB" id="A0A6C2TY71"/>
<keyword evidence="4" id="KW-1185">Reference proteome</keyword>